<protein>
    <submittedName>
        <fullName evidence="2">Ferredoxin-like protein in nif region</fullName>
    </submittedName>
</protein>
<gene>
    <name evidence="2" type="primary">Fcan01_22708</name>
    <name evidence="2" type="ORF">TNCV_1165551</name>
</gene>
<proteinExistence type="predicted"/>
<feature type="coiled-coil region" evidence="1">
    <location>
        <begin position="33"/>
        <end position="84"/>
    </location>
</feature>
<dbReference type="EMBL" id="BMAU01021358">
    <property type="protein sequence ID" value="GFY21407.1"/>
    <property type="molecule type" value="Genomic_DNA"/>
</dbReference>
<dbReference type="Gene3D" id="2.40.70.10">
    <property type="entry name" value="Acid Proteases"/>
    <property type="match status" value="1"/>
</dbReference>
<dbReference type="CDD" id="cd00303">
    <property type="entry name" value="retropepsin_like"/>
    <property type="match status" value="1"/>
</dbReference>
<dbReference type="PANTHER" id="PTHR47331:SF1">
    <property type="entry name" value="GAG-LIKE PROTEIN"/>
    <property type="match status" value="1"/>
</dbReference>
<sequence length="348" mass="39700">MDVETATVLRGRAKAALTRIIKFIDKNDQTFDKNDIRNKLEKLELTYTKFDKADAALPIESSEMEEFETKYYETKAKLQNILENLSVRTYAYNENVTYEKQPYNNKSKFNNSLKCSCCKMNHLVFKCSKFKEMSVKERIQLVNKQKLCMNCLSDRHTESHCNSTFTCHYCKKKHHSLLHDNNFKNFAMSANKSHRAEGQNQTGNDTNQSKEVAASVNSIQTCFSLLPTLSVNIKNILGENCQVRVMADSGSESTFISEKCLKLLGLKRKNARFQIKGLQDSKIAMTRGCVEIDLVSLHDPKVKLPVKAYVLEKLTAPLPTEKINETHFSHLKNACLADPKFLSQTISI</sequence>
<evidence type="ECO:0000256" key="1">
    <source>
        <dbReference type="SAM" id="Coils"/>
    </source>
</evidence>
<evidence type="ECO:0000313" key="3">
    <source>
        <dbReference type="Proteomes" id="UP000887159"/>
    </source>
</evidence>
<name>A0A8X6SWJ7_TRICX</name>
<keyword evidence="1" id="KW-0175">Coiled coil</keyword>
<keyword evidence="3" id="KW-1185">Reference proteome</keyword>
<dbReference type="PANTHER" id="PTHR47331">
    <property type="entry name" value="PHD-TYPE DOMAIN-CONTAINING PROTEIN"/>
    <property type="match status" value="1"/>
</dbReference>
<dbReference type="AlphaFoldDB" id="A0A8X6SWJ7"/>
<comment type="caution">
    <text evidence="2">The sequence shown here is derived from an EMBL/GenBank/DDBJ whole genome shotgun (WGS) entry which is preliminary data.</text>
</comment>
<evidence type="ECO:0000313" key="2">
    <source>
        <dbReference type="EMBL" id="GFY21407.1"/>
    </source>
</evidence>
<accession>A0A8X6SWJ7</accession>
<dbReference type="Proteomes" id="UP000887159">
    <property type="component" value="Unassembled WGS sequence"/>
</dbReference>
<reference evidence="2" key="1">
    <citation type="submission" date="2020-08" db="EMBL/GenBank/DDBJ databases">
        <title>Multicomponent nature underlies the extraordinary mechanical properties of spider dragline silk.</title>
        <authorList>
            <person name="Kono N."/>
            <person name="Nakamura H."/>
            <person name="Mori M."/>
            <person name="Yoshida Y."/>
            <person name="Ohtoshi R."/>
            <person name="Malay A.D."/>
            <person name="Moran D.A.P."/>
            <person name="Tomita M."/>
            <person name="Numata K."/>
            <person name="Arakawa K."/>
        </authorList>
    </citation>
    <scope>NUCLEOTIDE SEQUENCE</scope>
</reference>
<dbReference type="InterPro" id="IPR021109">
    <property type="entry name" value="Peptidase_aspartic_dom_sf"/>
</dbReference>
<organism evidence="2 3">
    <name type="scientific">Trichonephila clavipes</name>
    <name type="common">Golden silk orbweaver</name>
    <name type="synonym">Nephila clavipes</name>
    <dbReference type="NCBI Taxonomy" id="2585209"/>
    <lineage>
        <taxon>Eukaryota</taxon>
        <taxon>Metazoa</taxon>
        <taxon>Ecdysozoa</taxon>
        <taxon>Arthropoda</taxon>
        <taxon>Chelicerata</taxon>
        <taxon>Arachnida</taxon>
        <taxon>Araneae</taxon>
        <taxon>Araneomorphae</taxon>
        <taxon>Entelegynae</taxon>
        <taxon>Araneoidea</taxon>
        <taxon>Nephilidae</taxon>
        <taxon>Trichonephila</taxon>
    </lineage>
</organism>